<feature type="domain" description="PA" evidence="8">
    <location>
        <begin position="777"/>
        <end position="839"/>
    </location>
</feature>
<protein>
    <submittedName>
        <fullName evidence="9 10">Uncharacterized protein</fullName>
    </submittedName>
</protein>
<feature type="compositionally biased region" description="Basic and acidic residues" evidence="5">
    <location>
        <begin position="155"/>
        <end position="167"/>
    </location>
</feature>
<dbReference type="InterPro" id="IPR003137">
    <property type="entry name" value="PA_domain"/>
</dbReference>
<dbReference type="AlphaFoldDB" id="L1JGI0"/>
<sequence>MAANKLLLAAMALLLSSAPCCDARVSKEEFEHGFRHGERRSVVAKNLPGRPLMIYNPDTLLLHHTEDRAHAKLKTRFRQDSTIAQQQIVFEESSKSHYLVRVKHPAPPDMLSQLKATSGDKFVQYIPYDTYVVAMEPSRKLRVASMKHRNSKSQTKQDKYGQDKEKGAPAGPDESVFLEAAISVHPDQMSLTNMLRLLENAFSTRSGKIAQVWAKTSNMLTIETNAQNVGKVVEILANQASVKWMEKRTEYRTFNKYSSLIVQGTYQWQPTKTKLEQLGLNGKGQTVGIADTGIDFDSCFFYDPEVQCMETDSFMYDKDDFLVVFAAGNSGPDHFSIGSPGNAKNILSVGSSLNSRESYVAHGYGTYFNLSMLLSDGSDERLVDILPASFGAPLTPDTRAVNASIVGQYFYSGCYPPGPWCKDIQTLLCLPRPDSSSFCSVQTSSDAEISTSWSDMHTVESLGNVQSSINFQDYQTCDVSGSDMSMTTCSLSMYVDRTSGGDVDLMIQVPLSYWMGSNSVTNVRGITVAGDYVPMDFSVSGSQSCGQSISTTYRIPSDVSGSIQIVVDYDRSISNQFYCSFNWFGVTFTMISHATTSWDILYDSSISEMYNYHYYSSSKMHIELKTEVDFCIFGENARNRTYLTGGSIAFGSSLDALSSQFIFNNDYEATPLFMVGKKVQDNGVNGYTVYVKTYYPQGSCNQESQVTLYENSSIVYTIISAVTTSYDDSFSLSKQGYTIFSNPLEINKTVTLTGFSNPLSGYFRGFFKGNMIISPFMGYCDEVLMAWNAQNMGASALILYEPAIQYPAPVLKATGGPNEMLKDQITIPVAGISATAGAAAIVRQYFEEGYHVSFLDMRSNPQLDLEIYTCANSDCSQWNYDGSISGSHMNLWLPDAQMYNSAFRANVSKRYENEVAPGATCASFSISDSNNGMSEIELAVIPTHLLPTVCEELNGDSSSSTSMKFNGSSTASQYDSVACDRLELSSQGEIQVLPNEFQVFRGRSLTLNYFSTVNNRTSSPFPFELSWGGKSKPMCGNGLRDWTFRRLTAVNCTSTTSYSYTSTMADGMGGVYSQSLTMSTCDVDFRPAINSSGPMYLLVDMDSTSLYEGSIMNVTLNGVSIPFSSPYQMSPTCGMKVPIVFSQVPPNVEGPKFSLQINIESPKCWYCSSPSCLYINAEAFLAAPDVFEQCDDGNQVDGDGCSSTCTIEPGASCDSSFSIGSLQRGPDVCLGKGKAGTRCRFDVLCSTKMRIIVLGSALVQ</sequence>
<dbReference type="PaxDb" id="55529-EKX47200"/>
<evidence type="ECO:0000256" key="4">
    <source>
        <dbReference type="ARBA" id="ARBA00023157"/>
    </source>
</evidence>
<feature type="domain" description="Peptidase S8/S53" evidence="7">
    <location>
        <begin position="316"/>
        <end position="356"/>
    </location>
</feature>
<dbReference type="SUPFAM" id="SSF52743">
    <property type="entry name" value="Subtilisin-like"/>
    <property type="match status" value="1"/>
</dbReference>
<gene>
    <name evidence="9" type="ORF">GUITHDRAFT_137786</name>
</gene>
<dbReference type="InterPro" id="IPR036852">
    <property type="entry name" value="Peptidase_S8/S53_dom_sf"/>
</dbReference>
<reference evidence="11" key="2">
    <citation type="submission" date="2012-11" db="EMBL/GenBank/DDBJ databases">
        <authorList>
            <person name="Kuo A."/>
            <person name="Curtis B.A."/>
            <person name="Tanifuji G."/>
            <person name="Burki F."/>
            <person name="Gruber A."/>
            <person name="Irimia M."/>
            <person name="Maruyama S."/>
            <person name="Arias M.C."/>
            <person name="Ball S.G."/>
            <person name="Gile G.H."/>
            <person name="Hirakawa Y."/>
            <person name="Hopkins J.F."/>
            <person name="Rensing S.A."/>
            <person name="Schmutz J."/>
            <person name="Symeonidi A."/>
            <person name="Elias M."/>
            <person name="Eveleigh R.J."/>
            <person name="Herman E.K."/>
            <person name="Klute M.J."/>
            <person name="Nakayama T."/>
            <person name="Obornik M."/>
            <person name="Reyes-Prieto A."/>
            <person name="Armbrust E.V."/>
            <person name="Aves S.J."/>
            <person name="Beiko R.G."/>
            <person name="Coutinho P."/>
            <person name="Dacks J.B."/>
            <person name="Durnford D.G."/>
            <person name="Fast N.M."/>
            <person name="Green B.R."/>
            <person name="Grisdale C."/>
            <person name="Hempe F."/>
            <person name="Henrissat B."/>
            <person name="Hoppner M.P."/>
            <person name="Ishida K.-I."/>
            <person name="Kim E."/>
            <person name="Koreny L."/>
            <person name="Kroth P.G."/>
            <person name="Liu Y."/>
            <person name="Malik S.-B."/>
            <person name="Maier U.G."/>
            <person name="McRose D."/>
            <person name="Mock T."/>
            <person name="Neilson J.A."/>
            <person name="Onodera N.T."/>
            <person name="Poole A.M."/>
            <person name="Pritham E.J."/>
            <person name="Richards T.A."/>
            <person name="Rocap G."/>
            <person name="Roy S.W."/>
            <person name="Sarai C."/>
            <person name="Schaack S."/>
            <person name="Shirato S."/>
            <person name="Slamovits C.H."/>
            <person name="Spencer D.F."/>
            <person name="Suzuki S."/>
            <person name="Worden A.Z."/>
            <person name="Zauner S."/>
            <person name="Barry K."/>
            <person name="Bell C."/>
            <person name="Bharti A.K."/>
            <person name="Crow J.A."/>
            <person name="Grimwood J."/>
            <person name="Kramer R."/>
            <person name="Lindquist E."/>
            <person name="Lucas S."/>
            <person name="Salamov A."/>
            <person name="McFadden G.I."/>
            <person name="Lane C.E."/>
            <person name="Keeling P.J."/>
            <person name="Gray M.W."/>
            <person name="Grigoriev I.V."/>
            <person name="Archibald J.M."/>
        </authorList>
    </citation>
    <scope>NUCLEOTIDE SEQUENCE</scope>
    <source>
        <strain evidence="11">CCMP2712</strain>
    </source>
</reference>
<evidence type="ECO:0000256" key="2">
    <source>
        <dbReference type="ARBA" id="ARBA00022729"/>
    </source>
</evidence>
<dbReference type="InterPro" id="IPR000209">
    <property type="entry name" value="Peptidase_S8/S53_dom"/>
</dbReference>
<evidence type="ECO:0000313" key="9">
    <source>
        <dbReference type="EMBL" id="EKX47200.1"/>
    </source>
</evidence>
<reference evidence="10" key="3">
    <citation type="submission" date="2016-03" db="UniProtKB">
        <authorList>
            <consortium name="EnsemblProtists"/>
        </authorList>
    </citation>
    <scope>IDENTIFICATION</scope>
</reference>
<feature type="region of interest" description="Disordered" evidence="5">
    <location>
        <begin position="143"/>
        <end position="172"/>
    </location>
</feature>
<dbReference type="EnsemblProtists" id="EKX47200">
    <property type="protein sequence ID" value="EKX47200"/>
    <property type="gene ID" value="GUITHDRAFT_137786"/>
</dbReference>
<name>L1JGI0_GUITC</name>
<dbReference type="GO" id="GO:0006508">
    <property type="term" value="P:proteolysis"/>
    <property type="evidence" value="ECO:0007669"/>
    <property type="project" value="InterPro"/>
</dbReference>
<dbReference type="InterPro" id="IPR011936">
    <property type="entry name" value="Myxo_disulph_rpt"/>
</dbReference>
<evidence type="ECO:0000313" key="11">
    <source>
        <dbReference type="Proteomes" id="UP000011087"/>
    </source>
</evidence>
<dbReference type="InterPro" id="IPR051048">
    <property type="entry name" value="Peptidase_S8/S53_subtilisin"/>
</dbReference>
<dbReference type="PANTHER" id="PTHR43399:SF4">
    <property type="entry name" value="CELL WALL-ASSOCIATED PROTEASE"/>
    <property type="match status" value="1"/>
</dbReference>
<dbReference type="OrthoDB" id="10256524at2759"/>
<dbReference type="KEGG" id="gtt:GUITHDRAFT_137786"/>
<accession>L1JGI0</accession>
<feature type="signal peptide" evidence="6">
    <location>
        <begin position="1"/>
        <end position="23"/>
    </location>
</feature>
<dbReference type="PANTHER" id="PTHR43399">
    <property type="entry name" value="SUBTILISIN-RELATED"/>
    <property type="match status" value="1"/>
</dbReference>
<dbReference type="EMBL" id="JH992991">
    <property type="protein sequence ID" value="EKX47200.1"/>
    <property type="molecule type" value="Genomic_DNA"/>
</dbReference>
<evidence type="ECO:0000313" key="10">
    <source>
        <dbReference type="EnsemblProtists" id="EKX47200"/>
    </source>
</evidence>
<dbReference type="RefSeq" id="XP_005834180.1">
    <property type="nucleotide sequence ID" value="XM_005834123.1"/>
</dbReference>
<keyword evidence="2 6" id="KW-0732">Signal</keyword>
<proteinExistence type="inferred from homology"/>
<evidence type="ECO:0000256" key="1">
    <source>
        <dbReference type="ARBA" id="ARBA00011073"/>
    </source>
</evidence>
<dbReference type="Proteomes" id="UP000011087">
    <property type="component" value="Unassembled WGS sequence"/>
</dbReference>
<dbReference type="Pfam" id="PF02225">
    <property type="entry name" value="PA"/>
    <property type="match status" value="1"/>
</dbReference>
<evidence type="ECO:0000256" key="5">
    <source>
        <dbReference type="SAM" id="MobiDB-lite"/>
    </source>
</evidence>
<keyword evidence="11" id="KW-1185">Reference proteome</keyword>
<dbReference type="GeneID" id="17303868"/>
<comment type="similarity">
    <text evidence="1">Belongs to the peptidase S8 family.</text>
</comment>
<evidence type="ECO:0000259" key="7">
    <source>
        <dbReference type="Pfam" id="PF00082"/>
    </source>
</evidence>
<dbReference type="HOGENOM" id="CLU_264965_0_0_1"/>
<dbReference type="Gene3D" id="3.40.50.200">
    <property type="entry name" value="Peptidase S8/S53 domain"/>
    <property type="match status" value="1"/>
</dbReference>
<evidence type="ECO:0000256" key="6">
    <source>
        <dbReference type="SAM" id="SignalP"/>
    </source>
</evidence>
<dbReference type="GO" id="GO:0004252">
    <property type="term" value="F:serine-type endopeptidase activity"/>
    <property type="evidence" value="ECO:0007669"/>
    <property type="project" value="InterPro"/>
</dbReference>
<dbReference type="NCBIfam" id="TIGR02232">
    <property type="entry name" value="myxo_disulf_rpt"/>
    <property type="match status" value="1"/>
</dbReference>
<evidence type="ECO:0000259" key="8">
    <source>
        <dbReference type="Pfam" id="PF02225"/>
    </source>
</evidence>
<keyword evidence="4" id="KW-1015">Disulfide bond</keyword>
<feature type="chain" id="PRO_5008771423" evidence="6">
    <location>
        <begin position="24"/>
        <end position="1260"/>
    </location>
</feature>
<evidence type="ECO:0000256" key="3">
    <source>
        <dbReference type="ARBA" id="ARBA00022737"/>
    </source>
</evidence>
<dbReference type="Pfam" id="PF00082">
    <property type="entry name" value="Peptidase_S8"/>
    <property type="match status" value="1"/>
</dbReference>
<reference evidence="9 11" key="1">
    <citation type="journal article" date="2012" name="Nature">
        <title>Algal genomes reveal evolutionary mosaicism and the fate of nucleomorphs.</title>
        <authorList>
            <consortium name="DOE Joint Genome Institute"/>
            <person name="Curtis B.A."/>
            <person name="Tanifuji G."/>
            <person name="Burki F."/>
            <person name="Gruber A."/>
            <person name="Irimia M."/>
            <person name="Maruyama S."/>
            <person name="Arias M.C."/>
            <person name="Ball S.G."/>
            <person name="Gile G.H."/>
            <person name="Hirakawa Y."/>
            <person name="Hopkins J.F."/>
            <person name="Kuo A."/>
            <person name="Rensing S.A."/>
            <person name="Schmutz J."/>
            <person name="Symeonidi A."/>
            <person name="Elias M."/>
            <person name="Eveleigh R.J."/>
            <person name="Herman E.K."/>
            <person name="Klute M.J."/>
            <person name="Nakayama T."/>
            <person name="Obornik M."/>
            <person name="Reyes-Prieto A."/>
            <person name="Armbrust E.V."/>
            <person name="Aves S.J."/>
            <person name="Beiko R.G."/>
            <person name="Coutinho P."/>
            <person name="Dacks J.B."/>
            <person name="Durnford D.G."/>
            <person name="Fast N.M."/>
            <person name="Green B.R."/>
            <person name="Grisdale C.J."/>
            <person name="Hempel F."/>
            <person name="Henrissat B."/>
            <person name="Hoppner M.P."/>
            <person name="Ishida K."/>
            <person name="Kim E."/>
            <person name="Koreny L."/>
            <person name="Kroth P.G."/>
            <person name="Liu Y."/>
            <person name="Malik S.B."/>
            <person name="Maier U.G."/>
            <person name="McRose D."/>
            <person name="Mock T."/>
            <person name="Neilson J.A."/>
            <person name="Onodera N.T."/>
            <person name="Poole A.M."/>
            <person name="Pritham E.J."/>
            <person name="Richards T.A."/>
            <person name="Rocap G."/>
            <person name="Roy S.W."/>
            <person name="Sarai C."/>
            <person name="Schaack S."/>
            <person name="Shirato S."/>
            <person name="Slamovits C.H."/>
            <person name="Spencer D.F."/>
            <person name="Suzuki S."/>
            <person name="Worden A.Z."/>
            <person name="Zauner S."/>
            <person name="Barry K."/>
            <person name="Bell C."/>
            <person name="Bharti A.K."/>
            <person name="Crow J.A."/>
            <person name="Grimwood J."/>
            <person name="Kramer R."/>
            <person name="Lindquist E."/>
            <person name="Lucas S."/>
            <person name="Salamov A."/>
            <person name="McFadden G.I."/>
            <person name="Lane C.E."/>
            <person name="Keeling P.J."/>
            <person name="Gray M.W."/>
            <person name="Grigoriev I.V."/>
            <person name="Archibald J.M."/>
        </authorList>
    </citation>
    <scope>NUCLEOTIDE SEQUENCE</scope>
    <source>
        <strain evidence="9 11">CCMP2712</strain>
    </source>
</reference>
<organism evidence="9">
    <name type="scientific">Guillardia theta (strain CCMP2712)</name>
    <name type="common">Cryptophyte</name>
    <dbReference type="NCBI Taxonomy" id="905079"/>
    <lineage>
        <taxon>Eukaryota</taxon>
        <taxon>Cryptophyceae</taxon>
        <taxon>Pyrenomonadales</taxon>
        <taxon>Geminigeraceae</taxon>
        <taxon>Guillardia</taxon>
    </lineage>
</organism>
<keyword evidence="3" id="KW-0677">Repeat</keyword>